<gene>
    <name evidence="7" type="primary">sbcD</name>
    <name evidence="10" type="ORF">ACFFFR_09520</name>
</gene>
<reference evidence="10 11" key="1">
    <citation type="submission" date="2024-09" db="EMBL/GenBank/DDBJ databases">
        <authorList>
            <person name="Sun Q."/>
            <person name="Mori K."/>
        </authorList>
    </citation>
    <scope>NUCLEOTIDE SEQUENCE [LARGE SCALE GENOMIC DNA]</scope>
    <source>
        <strain evidence="10 11">NCAIM B.02604</strain>
    </source>
</reference>
<evidence type="ECO:0000259" key="8">
    <source>
        <dbReference type="Pfam" id="PF00149"/>
    </source>
</evidence>
<evidence type="ECO:0000313" key="10">
    <source>
        <dbReference type="EMBL" id="MFC0582614.1"/>
    </source>
</evidence>
<name>A0ABV6PBV7_9MICC</name>
<organism evidence="10 11">
    <name type="scientific">Micrococcoides hystricis</name>
    <dbReference type="NCBI Taxonomy" id="1572761"/>
    <lineage>
        <taxon>Bacteria</taxon>
        <taxon>Bacillati</taxon>
        <taxon>Actinomycetota</taxon>
        <taxon>Actinomycetes</taxon>
        <taxon>Micrococcales</taxon>
        <taxon>Micrococcaceae</taxon>
        <taxon>Micrococcoides</taxon>
    </lineage>
</organism>
<evidence type="ECO:0000256" key="7">
    <source>
        <dbReference type="RuleBase" id="RU363069"/>
    </source>
</evidence>
<dbReference type="PANTHER" id="PTHR30337:SF0">
    <property type="entry name" value="NUCLEASE SBCCD SUBUNIT D"/>
    <property type="match status" value="1"/>
</dbReference>
<dbReference type="InterPro" id="IPR026843">
    <property type="entry name" value="SbcD_C"/>
</dbReference>
<keyword evidence="6 7" id="KW-0269">Exonuclease</keyword>
<comment type="subunit">
    <text evidence="2 7">Heterodimer of SbcC and SbcD.</text>
</comment>
<keyword evidence="7" id="KW-0233">DNA recombination</keyword>
<keyword evidence="7" id="KW-0235">DNA replication</keyword>
<comment type="caution">
    <text evidence="10">The sequence shown here is derived from an EMBL/GenBank/DDBJ whole genome shotgun (WGS) entry which is preliminary data.</text>
</comment>
<dbReference type="CDD" id="cd00840">
    <property type="entry name" value="MPP_Mre11_N"/>
    <property type="match status" value="1"/>
</dbReference>
<evidence type="ECO:0000256" key="6">
    <source>
        <dbReference type="ARBA" id="ARBA00022839"/>
    </source>
</evidence>
<evidence type="ECO:0000256" key="3">
    <source>
        <dbReference type="ARBA" id="ARBA00013365"/>
    </source>
</evidence>
<accession>A0ABV6PBV7</accession>
<keyword evidence="4 7" id="KW-0540">Nuclease</keyword>
<evidence type="ECO:0000256" key="2">
    <source>
        <dbReference type="ARBA" id="ARBA00011322"/>
    </source>
</evidence>
<dbReference type="GO" id="GO:0004527">
    <property type="term" value="F:exonuclease activity"/>
    <property type="evidence" value="ECO:0007669"/>
    <property type="project" value="UniProtKB-KW"/>
</dbReference>
<comment type="similarity">
    <text evidence="1 7">Belongs to the SbcD family.</text>
</comment>
<protein>
    <recommendedName>
        <fullName evidence="3 7">Nuclease SbcCD subunit D</fullName>
    </recommendedName>
</protein>
<evidence type="ECO:0000256" key="1">
    <source>
        <dbReference type="ARBA" id="ARBA00010555"/>
    </source>
</evidence>
<dbReference type="Gene3D" id="3.60.21.10">
    <property type="match status" value="1"/>
</dbReference>
<feature type="domain" description="Nuclease SbcCD subunit D C-terminal" evidence="9">
    <location>
        <begin position="278"/>
        <end position="364"/>
    </location>
</feature>
<sequence>MLHTADWHLGRSFHKVGIDDVQRAGLQEILDLIERKNVDVLVVSGDIFDRAIPSAAAVANYNWMIGELVARGVPAIMSSGNHDSAERLGVARAATALGGIHLYTAPDQVTEPVRFDMAGTDAPLYIYAVPYLDPRAYATLLGTEMSHQALLEKVSADIAEDLAQRRQHEPGAQAVCLAHVFAQGAVTTESERSIAVGGIESVSADVFAPFIYTALGHLHRPQIVAGEQHIRYSGSLTKFSFSEVHNNNQVVLVDFHATENGSVAVEKIWTEPLSAQLPLAVLSGSFSELTEQTLVDQYAEHFVQLTLVDDDPPTDAYRQLTGLYRNVLDFRRQRLTPREAVNRTYQDQLAEVTTDEEICQIFYTHVTGRDYDEQTRASFNDALETVRAQLQNH</sequence>
<dbReference type="InterPro" id="IPR050535">
    <property type="entry name" value="DNA_Repair-Maintenance_Comp"/>
</dbReference>
<keyword evidence="7" id="KW-0255">Endonuclease</keyword>
<dbReference type="EMBL" id="JBHLUB010000031">
    <property type="protein sequence ID" value="MFC0582614.1"/>
    <property type="molecule type" value="Genomic_DNA"/>
</dbReference>
<comment type="function">
    <text evidence="7">SbcCD cleaves DNA hairpin structures. These structures can inhibit DNA replication and are intermediates in certain DNA recombination reactions. The complex acts as a 3'-&gt;5' double strand exonuclease that can open hairpins. It also has a 5' single-strand endonuclease activity.</text>
</comment>
<dbReference type="PANTHER" id="PTHR30337">
    <property type="entry name" value="COMPONENT OF ATP-DEPENDENT DSDNA EXONUCLEASE"/>
    <property type="match status" value="1"/>
</dbReference>
<proteinExistence type="inferred from homology"/>
<dbReference type="InterPro" id="IPR004843">
    <property type="entry name" value="Calcineurin-like_PHP"/>
</dbReference>
<evidence type="ECO:0000256" key="5">
    <source>
        <dbReference type="ARBA" id="ARBA00022801"/>
    </source>
</evidence>
<dbReference type="Pfam" id="PF12320">
    <property type="entry name" value="SbcD_C"/>
    <property type="match status" value="1"/>
</dbReference>
<evidence type="ECO:0000256" key="4">
    <source>
        <dbReference type="ARBA" id="ARBA00022722"/>
    </source>
</evidence>
<dbReference type="InterPro" id="IPR004593">
    <property type="entry name" value="SbcD"/>
</dbReference>
<dbReference type="InterPro" id="IPR029052">
    <property type="entry name" value="Metallo-depent_PP-like"/>
</dbReference>
<dbReference type="InterPro" id="IPR041796">
    <property type="entry name" value="Mre11_N"/>
</dbReference>
<dbReference type="Proteomes" id="UP001589862">
    <property type="component" value="Unassembled WGS sequence"/>
</dbReference>
<keyword evidence="5 7" id="KW-0378">Hydrolase</keyword>
<evidence type="ECO:0000259" key="9">
    <source>
        <dbReference type="Pfam" id="PF12320"/>
    </source>
</evidence>
<dbReference type="Pfam" id="PF00149">
    <property type="entry name" value="Metallophos"/>
    <property type="match status" value="1"/>
</dbReference>
<feature type="domain" description="Calcineurin-like phosphoesterase" evidence="8">
    <location>
        <begin position="2"/>
        <end position="88"/>
    </location>
</feature>
<keyword evidence="11" id="KW-1185">Reference proteome</keyword>
<dbReference type="SUPFAM" id="SSF56300">
    <property type="entry name" value="Metallo-dependent phosphatases"/>
    <property type="match status" value="1"/>
</dbReference>
<dbReference type="NCBIfam" id="TIGR00619">
    <property type="entry name" value="sbcd"/>
    <property type="match status" value="1"/>
</dbReference>
<evidence type="ECO:0000313" key="11">
    <source>
        <dbReference type="Proteomes" id="UP001589862"/>
    </source>
</evidence>